<keyword evidence="4 7" id="KW-0812">Transmembrane</keyword>
<evidence type="ECO:0000256" key="5">
    <source>
        <dbReference type="ARBA" id="ARBA00022989"/>
    </source>
</evidence>
<reference evidence="10" key="1">
    <citation type="submission" date="2016-10" db="EMBL/GenBank/DDBJ databases">
        <authorList>
            <person name="Varghese N."/>
            <person name="Submissions S."/>
        </authorList>
    </citation>
    <scope>NUCLEOTIDE SEQUENCE [LARGE SCALE GENOMIC DNA]</scope>
    <source>
        <strain evidence="10">DSM 22530</strain>
    </source>
</reference>
<keyword evidence="3" id="KW-1003">Cell membrane</keyword>
<dbReference type="GO" id="GO:0022857">
    <property type="term" value="F:transmembrane transporter activity"/>
    <property type="evidence" value="ECO:0007669"/>
    <property type="project" value="InterPro"/>
</dbReference>
<feature type="transmembrane region" description="Helical" evidence="7">
    <location>
        <begin position="218"/>
        <end position="241"/>
    </location>
</feature>
<keyword evidence="2" id="KW-0813">Transport</keyword>
<feature type="transmembrane region" description="Helical" evidence="7">
    <location>
        <begin position="253"/>
        <end position="273"/>
    </location>
</feature>
<dbReference type="PRINTS" id="PR01035">
    <property type="entry name" value="TCRTETA"/>
</dbReference>
<dbReference type="STRING" id="640948.SAMN05216238_101105"/>
<organism evidence="9 10">
    <name type="scientific">Lentibacillus persicus</name>
    <dbReference type="NCBI Taxonomy" id="640948"/>
    <lineage>
        <taxon>Bacteria</taxon>
        <taxon>Bacillati</taxon>
        <taxon>Bacillota</taxon>
        <taxon>Bacilli</taxon>
        <taxon>Bacillales</taxon>
        <taxon>Bacillaceae</taxon>
        <taxon>Lentibacillus</taxon>
    </lineage>
</organism>
<feature type="transmembrane region" description="Helical" evidence="7">
    <location>
        <begin position="305"/>
        <end position="323"/>
    </location>
</feature>
<dbReference type="GO" id="GO:0005886">
    <property type="term" value="C:plasma membrane"/>
    <property type="evidence" value="ECO:0007669"/>
    <property type="project" value="UniProtKB-SubCell"/>
</dbReference>
<accession>A0A1I1RXR0</accession>
<evidence type="ECO:0000256" key="6">
    <source>
        <dbReference type="ARBA" id="ARBA00023136"/>
    </source>
</evidence>
<protein>
    <submittedName>
        <fullName evidence="9">Multidrug resistance protein</fullName>
    </submittedName>
</protein>
<dbReference type="PANTHER" id="PTHR43414">
    <property type="entry name" value="MULTIDRUG RESISTANCE PROTEIN MDTG"/>
    <property type="match status" value="1"/>
</dbReference>
<dbReference type="AlphaFoldDB" id="A0A1I1RXR0"/>
<keyword evidence="6 7" id="KW-0472">Membrane</keyword>
<evidence type="ECO:0000259" key="8">
    <source>
        <dbReference type="PROSITE" id="PS50850"/>
    </source>
</evidence>
<sequence length="409" mass="43239">MENNRDGITLRLKKVLPILFIIMFLVMAGFGIIIPVLPFYAEELGASPTELGLLMAVYSLMQFIFAPMWGRISDKVGRKPVIMAGIFGLSLSFFMLALAETLLMLFIARVIGGFLSAANMPTVMAYIADITTDEDRGKGMGIVGAATGLGFIFGPAVGGVFTNINLEAPFYIAGTLSFMTLILVFVILKESIHLSEHKAGAKKASTWGALLRDPLAMLYFLQFFISLSLSGLEATFAYFAAEKAGLDAVTLGYIFMIMGLASAAVQGSMGTLTKKFGEPLVIQGGIAVSAIGFGLILFIQNFATAAVFLAVFGVGNGVIRPSVSSLLTKISKMGYGAATGYLSSFDSLGRIIGPVLGGLLYSIAVGLPYISGVFLSVFALVLFRVYASTLQKGTGPVSHASGRGTHDDA</sequence>
<dbReference type="Proteomes" id="UP000199474">
    <property type="component" value="Unassembled WGS sequence"/>
</dbReference>
<evidence type="ECO:0000313" key="9">
    <source>
        <dbReference type="EMBL" id="SFD38852.1"/>
    </source>
</evidence>
<feature type="transmembrane region" description="Helical" evidence="7">
    <location>
        <begin position="140"/>
        <end position="162"/>
    </location>
</feature>
<comment type="subcellular location">
    <subcellularLocation>
        <location evidence="1">Cell membrane</location>
        <topology evidence="1">Multi-pass membrane protein</topology>
    </subcellularLocation>
</comment>
<feature type="transmembrane region" description="Helical" evidence="7">
    <location>
        <begin position="359"/>
        <end position="383"/>
    </location>
</feature>
<evidence type="ECO:0000256" key="4">
    <source>
        <dbReference type="ARBA" id="ARBA00022692"/>
    </source>
</evidence>
<dbReference type="Pfam" id="PF07690">
    <property type="entry name" value="MFS_1"/>
    <property type="match status" value="1"/>
</dbReference>
<keyword evidence="10" id="KW-1185">Reference proteome</keyword>
<gene>
    <name evidence="9" type="ORF">SAMN05216238_101105</name>
</gene>
<feature type="transmembrane region" description="Helical" evidence="7">
    <location>
        <begin position="105"/>
        <end position="128"/>
    </location>
</feature>
<feature type="domain" description="Major facilitator superfamily (MFS) profile" evidence="8">
    <location>
        <begin position="15"/>
        <end position="390"/>
    </location>
</feature>
<dbReference type="InterPro" id="IPR020846">
    <property type="entry name" value="MFS_dom"/>
</dbReference>
<dbReference type="InterPro" id="IPR001958">
    <property type="entry name" value="Tet-R_TetA/multi-R_MdtG-like"/>
</dbReference>
<evidence type="ECO:0000256" key="1">
    <source>
        <dbReference type="ARBA" id="ARBA00004651"/>
    </source>
</evidence>
<evidence type="ECO:0000313" key="10">
    <source>
        <dbReference type="Proteomes" id="UP000199474"/>
    </source>
</evidence>
<feature type="transmembrane region" description="Helical" evidence="7">
    <location>
        <begin position="51"/>
        <end position="69"/>
    </location>
</feature>
<dbReference type="CDD" id="cd17325">
    <property type="entry name" value="MFS_MdtG_SLC18_like"/>
    <property type="match status" value="1"/>
</dbReference>
<keyword evidence="5 7" id="KW-1133">Transmembrane helix</keyword>
<name>A0A1I1RXR0_9BACI</name>
<dbReference type="InterPro" id="IPR011701">
    <property type="entry name" value="MFS"/>
</dbReference>
<evidence type="ECO:0000256" key="2">
    <source>
        <dbReference type="ARBA" id="ARBA00022448"/>
    </source>
</evidence>
<dbReference type="InterPro" id="IPR036259">
    <property type="entry name" value="MFS_trans_sf"/>
</dbReference>
<dbReference type="PROSITE" id="PS50850">
    <property type="entry name" value="MFS"/>
    <property type="match status" value="1"/>
</dbReference>
<dbReference type="SUPFAM" id="SSF103473">
    <property type="entry name" value="MFS general substrate transporter"/>
    <property type="match status" value="1"/>
</dbReference>
<feature type="transmembrane region" description="Helical" evidence="7">
    <location>
        <begin position="168"/>
        <end position="188"/>
    </location>
</feature>
<dbReference type="Gene3D" id="1.20.1250.20">
    <property type="entry name" value="MFS general substrate transporter like domains"/>
    <property type="match status" value="1"/>
</dbReference>
<feature type="transmembrane region" description="Helical" evidence="7">
    <location>
        <begin position="280"/>
        <end position="299"/>
    </location>
</feature>
<evidence type="ECO:0000256" key="3">
    <source>
        <dbReference type="ARBA" id="ARBA00022475"/>
    </source>
</evidence>
<feature type="transmembrane region" description="Helical" evidence="7">
    <location>
        <begin position="81"/>
        <end position="99"/>
    </location>
</feature>
<evidence type="ECO:0000256" key="7">
    <source>
        <dbReference type="SAM" id="Phobius"/>
    </source>
</evidence>
<feature type="transmembrane region" description="Helical" evidence="7">
    <location>
        <begin position="15"/>
        <end position="39"/>
    </location>
</feature>
<dbReference type="PANTHER" id="PTHR43414:SF6">
    <property type="entry name" value="MULTIDRUG RESISTANCE PROTEIN MDTG"/>
    <property type="match status" value="1"/>
</dbReference>
<dbReference type="EMBL" id="FOMR01000001">
    <property type="protein sequence ID" value="SFD38852.1"/>
    <property type="molecule type" value="Genomic_DNA"/>
</dbReference>
<proteinExistence type="predicted"/>